<proteinExistence type="predicted"/>
<dbReference type="EMBL" id="KN835196">
    <property type="protein sequence ID" value="KIK44153.1"/>
    <property type="molecule type" value="Genomic_DNA"/>
</dbReference>
<evidence type="ECO:0000313" key="2">
    <source>
        <dbReference type="Proteomes" id="UP000054485"/>
    </source>
</evidence>
<accession>A0A0D0BLJ1</accession>
<sequence>MQHANNIPEGASQATYYTHSLTSFTSLSIRNVGFLWKRVSIHRDTSGTYPRRSRLPWITKNRCPRARAIYADM</sequence>
<feature type="non-terminal residue" evidence="1">
    <location>
        <position position="73"/>
    </location>
</feature>
<organism evidence="1 2">
    <name type="scientific">Suillus luteus UH-Slu-Lm8-n1</name>
    <dbReference type="NCBI Taxonomy" id="930992"/>
    <lineage>
        <taxon>Eukaryota</taxon>
        <taxon>Fungi</taxon>
        <taxon>Dikarya</taxon>
        <taxon>Basidiomycota</taxon>
        <taxon>Agaricomycotina</taxon>
        <taxon>Agaricomycetes</taxon>
        <taxon>Agaricomycetidae</taxon>
        <taxon>Boletales</taxon>
        <taxon>Suillineae</taxon>
        <taxon>Suillaceae</taxon>
        <taxon>Suillus</taxon>
    </lineage>
</organism>
<dbReference type="Proteomes" id="UP000054485">
    <property type="component" value="Unassembled WGS sequence"/>
</dbReference>
<gene>
    <name evidence="1" type="ORF">CY34DRAFT_802952</name>
</gene>
<reference evidence="2" key="2">
    <citation type="submission" date="2015-01" db="EMBL/GenBank/DDBJ databases">
        <title>Evolutionary Origins and Diversification of the Mycorrhizal Mutualists.</title>
        <authorList>
            <consortium name="DOE Joint Genome Institute"/>
            <consortium name="Mycorrhizal Genomics Consortium"/>
            <person name="Kohler A."/>
            <person name="Kuo A."/>
            <person name="Nagy L.G."/>
            <person name="Floudas D."/>
            <person name="Copeland A."/>
            <person name="Barry K.W."/>
            <person name="Cichocki N."/>
            <person name="Veneault-Fourrey C."/>
            <person name="LaButti K."/>
            <person name="Lindquist E.A."/>
            <person name="Lipzen A."/>
            <person name="Lundell T."/>
            <person name="Morin E."/>
            <person name="Murat C."/>
            <person name="Riley R."/>
            <person name="Ohm R."/>
            <person name="Sun H."/>
            <person name="Tunlid A."/>
            <person name="Henrissat B."/>
            <person name="Grigoriev I.V."/>
            <person name="Hibbett D.S."/>
            <person name="Martin F."/>
        </authorList>
    </citation>
    <scope>NUCLEOTIDE SEQUENCE [LARGE SCALE GENOMIC DNA]</scope>
    <source>
        <strain evidence="2">UH-Slu-Lm8-n1</strain>
    </source>
</reference>
<keyword evidence="2" id="KW-1185">Reference proteome</keyword>
<name>A0A0D0BLJ1_9AGAM</name>
<protein>
    <submittedName>
        <fullName evidence="1">Uncharacterized protein</fullName>
    </submittedName>
</protein>
<dbReference type="HOGENOM" id="CLU_2711820_0_0_1"/>
<evidence type="ECO:0000313" key="1">
    <source>
        <dbReference type="EMBL" id="KIK44153.1"/>
    </source>
</evidence>
<dbReference type="InParanoid" id="A0A0D0BLJ1"/>
<dbReference type="AlphaFoldDB" id="A0A0D0BLJ1"/>
<reference evidence="1 2" key="1">
    <citation type="submission" date="2014-04" db="EMBL/GenBank/DDBJ databases">
        <authorList>
            <consortium name="DOE Joint Genome Institute"/>
            <person name="Kuo A."/>
            <person name="Ruytinx J."/>
            <person name="Rineau F."/>
            <person name="Colpaert J."/>
            <person name="Kohler A."/>
            <person name="Nagy L.G."/>
            <person name="Floudas D."/>
            <person name="Copeland A."/>
            <person name="Barry K.W."/>
            <person name="Cichocki N."/>
            <person name="Veneault-Fourrey C."/>
            <person name="LaButti K."/>
            <person name="Lindquist E.A."/>
            <person name="Lipzen A."/>
            <person name="Lundell T."/>
            <person name="Morin E."/>
            <person name="Murat C."/>
            <person name="Sun H."/>
            <person name="Tunlid A."/>
            <person name="Henrissat B."/>
            <person name="Grigoriev I.V."/>
            <person name="Hibbett D.S."/>
            <person name="Martin F."/>
            <person name="Nordberg H.P."/>
            <person name="Cantor M.N."/>
            <person name="Hua S.X."/>
        </authorList>
    </citation>
    <scope>NUCLEOTIDE SEQUENCE [LARGE SCALE GENOMIC DNA]</scope>
    <source>
        <strain evidence="1 2">UH-Slu-Lm8-n1</strain>
    </source>
</reference>